<dbReference type="InterPro" id="IPR050900">
    <property type="entry name" value="Transposase_IS3/IS150/IS904"/>
</dbReference>
<dbReference type="SUPFAM" id="SSF48295">
    <property type="entry name" value="TrpR-like"/>
    <property type="match status" value="1"/>
</dbReference>
<dbReference type="PANTHER" id="PTHR46889:SF4">
    <property type="entry name" value="TRANSPOSASE INSO FOR INSERTION SEQUENCE ELEMENT IS911B-RELATED"/>
    <property type="match status" value="1"/>
</dbReference>
<dbReference type="GeneID" id="85166326"/>
<dbReference type="OrthoDB" id="1676087at2"/>
<dbReference type="GO" id="GO:0015074">
    <property type="term" value="P:DNA integration"/>
    <property type="evidence" value="ECO:0007669"/>
    <property type="project" value="InterPro"/>
</dbReference>
<dbReference type="PROSITE" id="PS50994">
    <property type="entry name" value="INTEGRASE"/>
    <property type="match status" value="1"/>
</dbReference>
<evidence type="ECO:0000256" key="2">
    <source>
        <dbReference type="SAM" id="Coils"/>
    </source>
</evidence>
<dbReference type="Proteomes" id="UP000029033">
    <property type="component" value="Unassembled WGS sequence"/>
</dbReference>
<protein>
    <submittedName>
        <fullName evidence="4">Transposase</fullName>
    </submittedName>
</protein>
<dbReference type="eggNOG" id="COG2801">
    <property type="taxonomic scope" value="Bacteria"/>
</dbReference>
<dbReference type="InterPro" id="IPR048020">
    <property type="entry name" value="Transpos_IS3"/>
</dbReference>
<dbReference type="Pfam" id="PF00665">
    <property type="entry name" value="rve"/>
    <property type="match status" value="1"/>
</dbReference>
<dbReference type="SUPFAM" id="SSF53098">
    <property type="entry name" value="Ribonuclease H-like"/>
    <property type="match status" value="1"/>
</dbReference>
<comment type="function">
    <text evidence="1">Involved in the transposition of the insertion sequence.</text>
</comment>
<keyword evidence="2" id="KW-0175">Coiled coil</keyword>
<dbReference type="Pfam" id="PF13276">
    <property type="entry name" value="HTH_21"/>
    <property type="match status" value="1"/>
</dbReference>
<evidence type="ECO:0000256" key="1">
    <source>
        <dbReference type="ARBA" id="ARBA00002286"/>
    </source>
</evidence>
<dbReference type="NCBIfam" id="NF033516">
    <property type="entry name" value="transpos_IS3"/>
    <property type="match status" value="1"/>
</dbReference>
<reference evidence="4 5" key="1">
    <citation type="submission" date="2014-03" db="EMBL/GenBank/DDBJ databases">
        <title>Genomics of Bifidobacteria.</title>
        <authorList>
            <person name="Ventura M."/>
            <person name="Milani C."/>
            <person name="Lugli G.A."/>
        </authorList>
    </citation>
    <scope>NUCLEOTIDE SEQUENCE [LARGE SCALE GENOMIC DNA]</scope>
    <source>
        <strain evidence="4 5">LMG 21589</strain>
    </source>
</reference>
<dbReference type="SUPFAM" id="SSF46689">
    <property type="entry name" value="Homeodomain-like"/>
    <property type="match status" value="1"/>
</dbReference>
<comment type="caution">
    <text evidence="4">The sequence shown here is derived from an EMBL/GenBank/DDBJ whole genome shotgun (WGS) entry which is preliminary data.</text>
</comment>
<accession>A0A087DCJ6</accession>
<dbReference type="EMBL" id="JGZO01000013">
    <property type="protein sequence ID" value="KFI93246.1"/>
    <property type="molecule type" value="Genomic_DNA"/>
</dbReference>
<dbReference type="GO" id="GO:0043565">
    <property type="term" value="F:sequence-specific DNA binding"/>
    <property type="evidence" value="ECO:0007669"/>
    <property type="project" value="InterPro"/>
</dbReference>
<dbReference type="eggNOG" id="COG2963">
    <property type="taxonomic scope" value="Bacteria"/>
</dbReference>
<evidence type="ECO:0000259" key="3">
    <source>
        <dbReference type="PROSITE" id="PS50994"/>
    </source>
</evidence>
<proteinExistence type="predicted"/>
<gene>
    <name evidence="4" type="ORF">BSCA_1760</name>
</gene>
<feature type="coiled-coil region" evidence="2">
    <location>
        <begin position="189"/>
        <end position="216"/>
    </location>
</feature>
<dbReference type="InterPro" id="IPR010921">
    <property type="entry name" value="Trp_repressor/repl_initiator"/>
</dbReference>
<dbReference type="Pfam" id="PF13333">
    <property type="entry name" value="rve_2"/>
    <property type="match status" value="1"/>
</dbReference>
<organism evidence="4 5">
    <name type="scientific">Bifidobacterium scardovii</name>
    <dbReference type="NCBI Taxonomy" id="158787"/>
    <lineage>
        <taxon>Bacteria</taxon>
        <taxon>Bacillati</taxon>
        <taxon>Actinomycetota</taxon>
        <taxon>Actinomycetes</taxon>
        <taxon>Bifidobacteriales</taxon>
        <taxon>Bifidobacteriaceae</taxon>
        <taxon>Bifidobacterium</taxon>
    </lineage>
</organism>
<dbReference type="InterPro" id="IPR036397">
    <property type="entry name" value="RNaseH_sf"/>
</dbReference>
<name>A0A087DCJ6_9BIFI</name>
<dbReference type="InterPro" id="IPR001584">
    <property type="entry name" value="Integrase_cat-core"/>
</dbReference>
<dbReference type="STRING" id="158787.BSCA_1760"/>
<dbReference type="InterPro" id="IPR009057">
    <property type="entry name" value="Homeodomain-like_sf"/>
</dbReference>
<dbReference type="AlphaFoldDB" id="A0A087DCJ6"/>
<dbReference type="InterPro" id="IPR012337">
    <property type="entry name" value="RNaseH-like_sf"/>
</dbReference>
<dbReference type="RefSeq" id="WP_033518743.1">
    <property type="nucleotide sequence ID" value="NZ_CAUPKV010000033.1"/>
</dbReference>
<evidence type="ECO:0000313" key="4">
    <source>
        <dbReference type="EMBL" id="KFI93246.1"/>
    </source>
</evidence>
<dbReference type="InterPro" id="IPR025948">
    <property type="entry name" value="HTH-like_dom"/>
</dbReference>
<sequence>MAKYTREQRQRAVELYAKYECCAAGVIRELGYPSREALRMWHRDWLGEQETGVPSQRGERYARYTEERKRAAVDHYLTHGRRASRTMRQMGYPSKEVLVSWIDELAPGERRIRRGPVPGESKRDAVLKVASGELSSREAAEVVGVDSSVVRNWKRQLLGAAKGLMVAKREPERGGSSPQDDPDALRGEVSALNADLERLRAEYRAMEIRLAIVKGAAELVGKEPGADPDNLTSREKTTLIKDISETLGVNAESLLKEVGIKRGTYYYQLKAMRRPDRNASLLSLVREAFENSRRRYGYKRIHLELKSAGIIVSAKRIMRLMTSHGMVPVSRSAKRCSSYKGEIGGAPANLVNRDFHATAPNRLWVTDITEFPIPAGKVYLSPVIDCYDGMPVAWTIGTSPNAALANGMLETACATLRPGETPVIHSDRGCHYRWPEWIRICKSHGLTRSMSAKGCSPDNAAAEGFFGRLKNEFYYGRDWSGVGYEEFHERLAAYLTHYNETRIKKSLDWLSPVQYRKHLGMAA</sequence>
<dbReference type="PANTHER" id="PTHR46889">
    <property type="entry name" value="TRANSPOSASE INSF FOR INSERTION SEQUENCE IS3B-RELATED"/>
    <property type="match status" value="1"/>
</dbReference>
<keyword evidence="5" id="KW-1185">Reference proteome</keyword>
<evidence type="ECO:0000313" key="5">
    <source>
        <dbReference type="Proteomes" id="UP000029033"/>
    </source>
</evidence>
<dbReference type="Gene3D" id="3.30.420.10">
    <property type="entry name" value="Ribonuclease H-like superfamily/Ribonuclease H"/>
    <property type="match status" value="1"/>
</dbReference>
<feature type="domain" description="Integrase catalytic" evidence="3">
    <location>
        <begin position="356"/>
        <end position="520"/>
    </location>
</feature>